<dbReference type="Gene3D" id="3.40.50.1000">
    <property type="entry name" value="HAD superfamily/HAD-like"/>
    <property type="match status" value="1"/>
</dbReference>
<proteinExistence type="inferred from homology"/>
<dbReference type="AlphaFoldDB" id="A0A8H7QJQ9"/>
<comment type="caution">
    <text evidence="4">The sequence shown here is derived from an EMBL/GenBank/DDBJ whole genome shotgun (WGS) entry which is preliminary data.</text>
</comment>
<comment type="function">
    <text evidence="1">Essential component of the TIM23 complex, a complex that mediates the translocation of transit peptide-containing proteins across the mitochondrial inner membrane.</text>
</comment>
<protein>
    <recommendedName>
        <fullName evidence="1">Mitochondrial import inner membrane translocase subunit TIM50</fullName>
    </recommendedName>
</protein>
<dbReference type="OrthoDB" id="1711508at2759"/>
<dbReference type="SMART" id="SM00577">
    <property type="entry name" value="CPDc"/>
    <property type="match status" value="1"/>
</dbReference>
<dbReference type="GO" id="GO:0005744">
    <property type="term" value="C:TIM23 mitochondrial import inner membrane translocase complex"/>
    <property type="evidence" value="ECO:0007669"/>
    <property type="project" value="UniProtKB-UniRule"/>
</dbReference>
<comment type="similarity">
    <text evidence="1">Belongs to the TIM50 family.</text>
</comment>
<evidence type="ECO:0000313" key="5">
    <source>
        <dbReference type="Proteomes" id="UP000650833"/>
    </source>
</evidence>
<keyword evidence="1" id="KW-0809">Transit peptide</keyword>
<feature type="compositionally biased region" description="Basic residues" evidence="2">
    <location>
        <begin position="244"/>
        <end position="255"/>
    </location>
</feature>
<keyword evidence="1" id="KW-0811">Translocation</keyword>
<dbReference type="PROSITE" id="PS50969">
    <property type="entry name" value="FCP1"/>
    <property type="match status" value="1"/>
</dbReference>
<comment type="subcellular location">
    <subcellularLocation>
        <location evidence="1">Mitochondrion inner membrane</location>
        <topology evidence="1">Single-pass membrane protein</topology>
    </subcellularLocation>
</comment>
<feature type="region of interest" description="Disordered" evidence="2">
    <location>
        <begin position="229"/>
        <end position="260"/>
    </location>
</feature>
<dbReference type="Pfam" id="PF03031">
    <property type="entry name" value="NIF"/>
    <property type="match status" value="1"/>
</dbReference>
<reference evidence="4" key="1">
    <citation type="submission" date="2020-12" db="EMBL/GenBank/DDBJ databases">
        <title>Metabolic potential, ecology and presence of endohyphal bacteria is reflected in genomic diversity of Mucoromycotina.</title>
        <authorList>
            <person name="Muszewska A."/>
            <person name="Okrasinska A."/>
            <person name="Steczkiewicz K."/>
            <person name="Drgas O."/>
            <person name="Orlowska M."/>
            <person name="Perlinska-Lenart U."/>
            <person name="Aleksandrzak-Piekarczyk T."/>
            <person name="Szatraj K."/>
            <person name="Zielenkiewicz U."/>
            <person name="Pilsyk S."/>
            <person name="Malc E."/>
            <person name="Mieczkowski P."/>
            <person name="Kruszewska J.S."/>
            <person name="Biernat P."/>
            <person name="Pawlowska J."/>
        </authorList>
    </citation>
    <scope>NUCLEOTIDE SEQUENCE</scope>
    <source>
        <strain evidence="4">CBS 226.32</strain>
    </source>
</reference>
<keyword evidence="1" id="KW-0496">Mitochondrion</keyword>
<feature type="compositionally biased region" description="Basic and acidic residues" evidence="2">
    <location>
        <begin position="231"/>
        <end position="243"/>
    </location>
</feature>
<sequence>MQLLKQPSEEYLRISEEPSHSSQQTKKQLLILDLNGTLISRLKTNGRGYYARPHYEQFLEFIFKHFTVMVWSSARQQSVQMMCKIFKQPLELVWNRNHFELDRNQFYGKTETIKDLNKVWHHFSNQYGAKSTIILDDTDSKLVYQPYNLIHVKTFDFKDIIEGATDNELLRVIRYLDVLRLQSNVASFIRNNPFNAGKDYEIITDYKLDAAMVHYNKKGHIIQMFKRPKRALSDDDHTEEKQPAKKKKKNKKQKTKSTVIAPPIVASTDIYDDDDDVKIPLRPQTKKKLKSIVNNIKQKKKPKA</sequence>
<dbReference type="EMBL" id="JAEPRC010000617">
    <property type="protein sequence ID" value="KAG2193964.1"/>
    <property type="molecule type" value="Genomic_DNA"/>
</dbReference>
<keyword evidence="1" id="KW-0653">Protein transport</keyword>
<dbReference type="PANTHER" id="PTHR12210">
    <property type="entry name" value="DULLARD PROTEIN PHOSPHATASE"/>
    <property type="match status" value="1"/>
</dbReference>
<keyword evidence="1" id="KW-0813">Transport</keyword>
<name>A0A8H7QJQ9_9FUNG</name>
<dbReference type="Proteomes" id="UP000650833">
    <property type="component" value="Unassembled WGS sequence"/>
</dbReference>
<dbReference type="SUPFAM" id="SSF56784">
    <property type="entry name" value="HAD-like"/>
    <property type="match status" value="1"/>
</dbReference>
<dbReference type="InterPro" id="IPR004274">
    <property type="entry name" value="FCP1_dom"/>
</dbReference>
<feature type="domain" description="FCP1 homology" evidence="3">
    <location>
        <begin position="23"/>
        <end position="179"/>
    </location>
</feature>
<evidence type="ECO:0000256" key="2">
    <source>
        <dbReference type="SAM" id="MobiDB-lite"/>
    </source>
</evidence>
<comment type="subunit">
    <text evidence="1">Component of the TIM23 complex.</text>
</comment>
<dbReference type="InterPro" id="IPR050365">
    <property type="entry name" value="TIM50"/>
</dbReference>
<keyword evidence="5" id="KW-1185">Reference proteome</keyword>
<evidence type="ECO:0000259" key="3">
    <source>
        <dbReference type="PROSITE" id="PS50969"/>
    </source>
</evidence>
<gene>
    <name evidence="4" type="ORF">INT46_011306</name>
</gene>
<accession>A0A8H7QJQ9</accession>
<organism evidence="4 5">
    <name type="scientific">Mucor plumbeus</name>
    <dbReference type="NCBI Taxonomy" id="97098"/>
    <lineage>
        <taxon>Eukaryota</taxon>
        <taxon>Fungi</taxon>
        <taxon>Fungi incertae sedis</taxon>
        <taxon>Mucoromycota</taxon>
        <taxon>Mucoromycotina</taxon>
        <taxon>Mucoromycetes</taxon>
        <taxon>Mucorales</taxon>
        <taxon>Mucorineae</taxon>
        <taxon>Mucoraceae</taxon>
        <taxon>Mucor</taxon>
    </lineage>
</organism>
<evidence type="ECO:0000313" key="4">
    <source>
        <dbReference type="EMBL" id="KAG2193964.1"/>
    </source>
</evidence>
<dbReference type="GO" id="GO:0015031">
    <property type="term" value="P:protein transport"/>
    <property type="evidence" value="ECO:0007669"/>
    <property type="project" value="UniProtKB-KW"/>
</dbReference>
<dbReference type="InterPro" id="IPR023214">
    <property type="entry name" value="HAD_sf"/>
</dbReference>
<evidence type="ECO:0000256" key="1">
    <source>
        <dbReference type="RuleBase" id="RU365079"/>
    </source>
</evidence>
<dbReference type="InterPro" id="IPR036412">
    <property type="entry name" value="HAD-like_sf"/>
</dbReference>